<keyword evidence="5" id="KW-1185">Reference proteome</keyword>
<feature type="domain" description="Sulphur oxidation protein SoxZ" evidence="2">
    <location>
        <begin position="190"/>
        <end position="275"/>
    </location>
</feature>
<dbReference type="InterPro" id="IPR032711">
    <property type="entry name" value="SoxY"/>
</dbReference>
<feature type="domain" description="Ig-like SoxY" evidence="3">
    <location>
        <begin position="52"/>
        <end position="158"/>
    </location>
</feature>
<dbReference type="Proteomes" id="UP000004310">
    <property type="component" value="Unassembled WGS sequence"/>
</dbReference>
<evidence type="ECO:0000313" key="5">
    <source>
        <dbReference type="Proteomes" id="UP000004310"/>
    </source>
</evidence>
<dbReference type="Gene3D" id="2.60.40.2470">
    <property type="entry name" value="SoxY domain"/>
    <property type="match status" value="1"/>
</dbReference>
<evidence type="ECO:0008006" key="6">
    <source>
        <dbReference type="Google" id="ProtNLM"/>
    </source>
</evidence>
<accession>Q0G125</accession>
<feature type="chain" id="PRO_5004172156" description="Sulfur oxidation protein SoxZ" evidence="1">
    <location>
        <begin position="31"/>
        <end position="280"/>
    </location>
</feature>
<dbReference type="InterPro" id="IPR014880">
    <property type="entry name" value="SoxZ_dom"/>
</dbReference>
<dbReference type="HOGENOM" id="CLU_088210_0_0_5"/>
<dbReference type="STRING" id="217511.GCA_001463845_01894"/>
<organism evidence="4 5">
    <name type="scientific">Fulvimarina pelagi HTCC2506</name>
    <dbReference type="NCBI Taxonomy" id="314231"/>
    <lineage>
        <taxon>Bacteria</taxon>
        <taxon>Pseudomonadati</taxon>
        <taxon>Pseudomonadota</taxon>
        <taxon>Alphaproteobacteria</taxon>
        <taxon>Hyphomicrobiales</taxon>
        <taxon>Aurantimonadaceae</taxon>
        <taxon>Fulvimarina</taxon>
    </lineage>
</organism>
<feature type="signal peptide" evidence="1">
    <location>
        <begin position="1"/>
        <end position="30"/>
    </location>
</feature>
<reference evidence="4 5" key="1">
    <citation type="journal article" date="2010" name="J. Bacteriol.">
        <title>Genome sequence of Fulvimarina pelagi HTCC2506T, a Mn(II)-oxidizing alphaproteobacterium possessing an aerobic anoxygenic photosynthetic gene cluster and Xanthorhodopsin.</title>
        <authorList>
            <person name="Kang I."/>
            <person name="Oh H.M."/>
            <person name="Lim S.I."/>
            <person name="Ferriera S."/>
            <person name="Giovannoni S.J."/>
            <person name="Cho J.C."/>
        </authorList>
    </citation>
    <scope>NUCLEOTIDE SEQUENCE [LARGE SCALE GENOMIC DNA]</scope>
    <source>
        <strain evidence="4 5">HTCC2506</strain>
    </source>
</reference>
<evidence type="ECO:0000259" key="2">
    <source>
        <dbReference type="Pfam" id="PF08770"/>
    </source>
</evidence>
<sequence>MLLRNSSLFGLTSAGIVAASLALAPVAALAESAQTPEQTAENTDSAWSYLKSDLFGDKELQAGTSVVTLDAPGRAADPAVVPMTIGLDPSKNIRKVTLVIDENPAPVAATFEIAEGAGLTELSTRVRVNAYTDVHVVAEDAEGNLFVTETFVKAAGGCAAPAAKDPEVAARQMGQMKLRSFGEVEGSAGKREAQLQIRHPNNSGLQKDQVTLLYIPAHFVDTIDVSRGGEKLFSMTGGISISEDPNFRFTYTGETEEPFEVKATDTEGNVFEKSFPVTPA</sequence>
<dbReference type="eggNOG" id="COG5501">
    <property type="taxonomic scope" value="Bacteria"/>
</dbReference>
<dbReference type="SUPFAM" id="SSF81296">
    <property type="entry name" value="E set domains"/>
    <property type="match status" value="1"/>
</dbReference>
<gene>
    <name evidence="4" type="ORF">FP2506_18039</name>
</gene>
<dbReference type="InterPro" id="IPR013783">
    <property type="entry name" value="Ig-like_fold"/>
</dbReference>
<dbReference type="Pfam" id="PF08770">
    <property type="entry name" value="SoxZ"/>
    <property type="match status" value="1"/>
</dbReference>
<evidence type="ECO:0000256" key="1">
    <source>
        <dbReference type="SAM" id="SignalP"/>
    </source>
</evidence>
<evidence type="ECO:0000259" key="3">
    <source>
        <dbReference type="Pfam" id="PF13501"/>
    </source>
</evidence>
<proteinExistence type="predicted"/>
<dbReference type="AlphaFoldDB" id="Q0G125"/>
<dbReference type="Pfam" id="PF13501">
    <property type="entry name" value="SoxY"/>
    <property type="match status" value="1"/>
</dbReference>
<dbReference type="RefSeq" id="WP_007068722.1">
    <property type="nucleotide sequence ID" value="NZ_DS022272.1"/>
</dbReference>
<comment type="caution">
    <text evidence="4">The sequence shown here is derived from an EMBL/GenBank/DDBJ whole genome shotgun (WGS) entry which is preliminary data.</text>
</comment>
<keyword evidence="1" id="KW-0732">Signal</keyword>
<evidence type="ECO:0000313" key="4">
    <source>
        <dbReference type="EMBL" id="EAU40814.1"/>
    </source>
</evidence>
<dbReference type="Gene3D" id="2.60.40.10">
    <property type="entry name" value="Immunoglobulins"/>
    <property type="match status" value="1"/>
</dbReference>
<dbReference type="InterPro" id="IPR030831">
    <property type="entry name" value="Fuse-rel_SoxYZ"/>
</dbReference>
<dbReference type="NCBIfam" id="TIGR04557">
    <property type="entry name" value="fuse_rel_SoxYZ"/>
    <property type="match status" value="1"/>
</dbReference>
<dbReference type="InterPro" id="IPR038162">
    <property type="entry name" value="SoxY_sf"/>
</dbReference>
<dbReference type="EMBL" id="AATP01000005">
    <property type="protein sequence ID" value="EAU40814.1"/>
    <property type="molecule type" value="Genomic_DNA"/>
</dbReference>
<protein>
    <recommendedName>
        <fullName evidence="6">Sulfur oxidation protein SoxZ</fullName>
    </recommendedName>
</protein>
<dbReference type="InterPro" id="IPR014756">
    <property type="entry name" value="Ig_E-set"/>
</dbReference>
<name>Q0G125_9HYPH</name>